<dbReference type="InterPro" id="IPR036704">
    <property type="entry name" value="RraA/RraA-like_sf"/>
</dbReference>
<dbReference type="PANTHER" id="PTHR33254:SF4">
    <property type="entry name" value="4-HYDROXY-4-METHYL-2-OXOGLUTARATE ALDOLASE 3-RELATED"/>
    <property type="match status" value="1"/>
</dbReference>
<dbReference type="PANTHER" id="PTHR33254">
    <property type="entry name" value="4-HYDROXY-4-METHYL-2-OXOGLUTARATE ALDOLASE 3-RELATED"/>
    <property type="match status" value="1"/>
</dbReference>
<gene>
    <name evidence="6" type="ORF">NCTC10526_01163</name>
</gene>
<dbReference type="Gene3D" id="3.50.30.40">
    <property type="entry name" value="Ribonuclease E inhibitor RraA/RraA-like"/>
    <property type="match status" value="1"/>
</dbReference>
<proteinExistence type="predicted"/>
<name>A0A379LLP6_9GAMM</name>
<feature type="binding site" evidence="5">
    <location>
        <position position="110"/>
    </location>
    <ligand>
        <name>Mg(2+)</name>
        <dbReference type="ChEBI" id="CHEBI:18420"/>
    </ligand>
</feature>
<organism evidence="6 7">
    <name type="scientific">Psychrobacter phenylpyruvicus</name>
    <dbReference type="NCBI Taxonomy" id="29432"/>
    <lineage>
        <taxon>Bacteria</taxon>
        <taxon>Pseudomonadati</taxon>
        <taxon>Pseudomonadota</taxon>
        <taxon>Gammaproteobacteria</taxon>
        <taxon>Moraxellales</taxon>
        <taxon>Moraxellaceae</taxon>
        <taxon>Psychrobacter</taxon>
    </lineage>
</organism>
<evidence type="ECO:0000256" key="1">
    <source>
        <dbReference type="ARBA" id="ARBA00001968"/>
    </source>
</evidence>
<evidence type="ECO:0000256" key="4">
    <source>
        <dbReference type="ARBA" id="ARBA00030169"/>
    </source>
</evidence>
<dbReference type="EMBL" id="UGVC01000001">
    <property type="protein sequence ID" value="SUD90817.1"/>
    <property type="molecule type" value="Genomic_DNA"/>
</dbReference>
<evidence type="ECO:0000256" key="2">
    <source>
        <dbReference type="ARBA" id="ARBA00016549"/>
    </source>
</evidence>
<dbReference type="AlphaFoldDB" id="A0A379LLP6"/>
<evidence type="ECO:0000313" key="6">
    <source>
        <dbReference type="EMBL" id="SUD90817.1"/>
    </source>
</evidence>
<comment type="cofactor">
    <cofactor evidence="5">
        <name>Mg(2+)</name>
        <dbReference type="ChEBI" id="CHEBI:18420"/>
    </cofactor>
</comment>
<comment type="cofactor">
    <cofactor evidence="1">
        <name>a divalent metal cation</name>
        <dbReference type="ChEBI" id="CHEBI:60240"/>
    </cofactor>
</comment>
<keyword evidence="5" id="KW-0479">Metal-binding</keyword>
<accession>A0A379LLP6</accession>
<evidence type="ECO:0000256" key="3">
    <source>
        <dbReference type="ARBA" id="ARBA00029596"/>
    </source>
</evidence>
<dbReference type="Proteomes" id="UP000254123">
    <property type="component" value="Unassembled WGS sequence"/>
</dbReference>
<sequence length="219" mass="23951">MTNFVSDSLIAAYQKIDTSTIGHLTEQGYLVGIKPIQDCNQSLAGRVVTVRLNSDNTDMINEALRLAHTKDVLCIDAQILGNKACWGALRTCAAIFEQLSAVIVLGKVTDSKALKQLGFPVFASDISALTTHKSIGEQGEINCCLKYQTDDNNTVTINSGDVAVMDNDGVFILPLPVAESLIKDCQQKQQKDDAKLQLFMDAYKNNELDQIIKKLKADK</sequence>
<keyword evidence="7" id="KW-1185">Reference proteome</keyword>
<reference evidence="6 7" key="1">
    <citation type="submission" date="2018-06" db="EMBL/GenBank/DDBJ databases">
        <authorList>
            <consortium name="Pathogen Informatics"/>
            <person name="Doyle S."/>
        </authorList>
    </citation>
    <scope>NUCLEOTIDE SEQUENCE [LARGE SCALE GENOMIC DNA]</scope>
    <source>
        <strain evidence="6 7">NCTC10526</strain>
    </source>
</reference>
<dbReference type="RefSeq" id="WP_051584412.1">
    <property type="nucleotide sequence ID" value="NZ_CAJHAQ010000001.1"/>
</dbReference>
<dbReference type="GO" id="GO:0046872">
    <property type="term" value="F:metal ion binding"/>
    <property type="evidence" value="ECO:0007669"/>
    <property type="project" value="UniProtKB-KW"/>
</dbReference>
<dbReference type="STRING" id="1123034.GCA_000685805_01265"/>
<dbReference type="CDD" id="cd16841">
    <property type="entry name" value="RraA_family"/>
    <property type="match status" value="1"/>
</dbReference>
<evidence type="ECO:0000256" key="5">
    <source>
        <dbReference type="PIRSR" id="PIRSR605493-1"/>
    </source>
</evidence>
<keyword evidence="5" id="KW-0460">Magnesium</keyword>
<dbReference type="Pfam" id="PF03737">
    <property type="entry name" value="RraA-like"/>
    <property type="match status" value="1"/>
</dbReference>
<protein>
    <recommendedName>
        <fullName evidence="2">Putative 4-hydroxy-4-methyl-2-oxoglutarate aldolase</fullName>
    </recommendedName>
    <alternativeName>
        <fullName evidence="3">Regulator of ribonuclease activity homolog</fullName>
    </alternativeName>
    <alternativeName>
        <fullName evidence="4">RraA-like protein</fullName>
    </alternativeName>
</protein>
<dbReference type="InterPro" id="IPR005493">
    <property type="entry name" value="RraA/RraA-like"/>
</dbReference>
<evidence type="ECO:0000313" key="7">
    <source>
        <dbReference type="Proteomes" id="UP000254123"/>
    </source>
</evidence>
<dbReference type="SUPFAM" id="SSF89562">
    <property type="entry name" value="RraA-like"/>
    <property type="match status" value="1"/>
</dbReference>